<dbReference type="AlphaFoldDB" id="A0A9X3TAZ6"/>
<protein>
    <submittedName>
        <fullName evidence="4">Catechol 2,3-dioxygenase-like lactoylglutathione lyase family enzyme</fullName>
    </submittedName>
    <submittedName>
        <fullName evidence="3">VOC family protein</fullName>
    </submittedName>
</protein>
<dbReference type="EMBL" id="JAVDYD010000001">
    <property type="protein sequence ID" value="MDR7340331.1"/>
    <property type="molecule type" value="Genomic_DNA"/>
</dbReference>
<organism evidence="3 5">
    <name type="scientific">Glycomyces lechevalierae</name>
    <dbReference type="NCBI Taxonomy" id="256034"/>
    <lineage>
        <taxon>Bacteria</taxon>
        <taxon>Bacillati</taxon>
        <taxon>Actinomycetota</taxon>
        <taxon>Actinomycetes</taxon>
        <taxon>Glycomycetales</taxon>
        <taxon>Glycomycetaceae</taxon>
        <taxon>Glycomyces</taxon>
    </lineage>
</organism>
<reference evidence="3" key="1">
    <citation type="submission" date="2022-12" db="EMBL/GenBank/DDBJ databases">
        <title>Gycomyces niveus sp.nov., a novel actinomycete isolated from soil in Shouguang.</title>
        <authorList>
            <person name="Yang X."/>
        </authorList>
    </citation>
    <scope>NUCLEOTIDE SEQUENCE</scope>
    <source>
        <strain evidence="3">DSM 44724</strain>
    </source>
</reference>
<dbReference type="Proteomes" id="UP001145799">
    <property type="component" value="Unassembled WGS sequence"/>
</dbReference>
<evidence type="ECO:0000313" key="6">
    <source>
        <dbReference type="Proteomes" id="UP001183604"/>
    </source>
</evidence>
<reference evidence="4 6" key="2">
    <citation type="submission" date="2023-07" db="EMBL/GenBank/DDBJ databases">
        <title>Sequencing the genomes of 1000 actinobacteria strains.</title>
        <authorList>
            <person name="Klenk H.-P."/>
        </authorList>
    </citation>
    <scope>NUCLEOTIDE SEQUENCE [LARGE SCALE GENOMIC DNA]</scope>
    <source>
        <strain evidence="4 6">DSM 44724</strain>
    </source>
</reference>
<dbReference type="Pfam" id="PF13468">
    <property type="entry name" value="Glyoxalase_3"/>
    <property type="match status" value="1"/>
</dbReference>
<accession>A0A9X3TAZ6</accession>
<dbReference type="SUPFAM" id="SSF54593">
    <property type="entry name" value="Glyoxalase/Bleomycin resistance protein/Dihydroxybiphenyl dioxygenase"/>
    <property type="match status" value="1"/>
</dbReference>
<feature type="compositionally biased region" description="Pro residues" evidence="1">
    <location>
        <begin position="36"/>
        <end position="47"/>
    </location>
</feature>
<evidence type="ECO:0000259" key="2">
    <source>
        <dbReference type="Pfam" id="PF13468"/>
    </source>
</evidence>
<feature type="region of interest" description="Disordered" evidence="1">
    <location>
        <begin position="36"/>
        <end position="56"/>
    </location>
</feature>
<keyword evidence="6" id="KW-1185">Reference proteome</keyword>
<dbReference type="EMBL" id="JAPZVQ010000029">
    <property type="protein sequence ID" value="MDA1388378.1"/>
    <property type="molecule type" value="Genomic_DNA"/>
</dbReference>
<dbReference type="InterPro" id="IPR029068">
    <property type="entry name" value="Glyas_Bleomycin-R_OHBP_Dase"/>
</dbReference>
<dbReference type="Gene3D" id="3.10.180.10">
    <property type="entry name" value="2,3-Dihydroxybiphenyl 1,2-Dioxygenase, domain 1"/>
    <property type="match status" value="1"/>
</dbReference>
<comment type="caution">
    <text evidence="3">The sequence shown here is derived from an EMBL/GenBank/DDBJ whole genome shotgun (WGS) entry which is preliminary data.</text>
</comment>
<evidence type="ECO:0000313" key="5">
    <source>
        <dbReference type="Proteomes" id="UP001145799"/>
    </source>
</evidence>
<name>A0A9X3TAZ6_9ACTN</name>
<evidence type="ECO:0000313" key="3">
    <source>
        <dbReference type="EMBL" id="MDA1388378.1"/>
    </source>
</evidence>
<proteinExistence type="predicted"/>
<evidence type="ECO:0000256" key="1">
    <source>
        <dbReference type="SAM" id="MobiDB-lite"/>
    </source>
</evidence>
<dbReference type="RefSeq" id="WP_270124866.1">
    <property type="nucleotide sequence ID" value="NZ_BAAAOM010000001.1"/>
</dbReference>
<gene>
    <name evidence="4" type="ORF">J2S69_004050</name>
    <name evidence="3" type="ORF">O2L01_25515</name>
</gene>
<dbReference type="Proteomes" id="UP001183604">
    <property type="component" value="Unassembled WGS sequence"/>
</dbReference>
<evidence type="ECO:0000313" key="4">
    <source>
        <dbReference type="EMBL" id="MDR7340331.1"/>
    </source>
</evidence>
<sequence>MATDITGLHHVGIVVNDMTSAIDTFRQLGFHIDPPAYPALPPTPGGQPEPVGAGNTHADFPRGFIELLAFASDRREELPAGTRLVPLQVPDDQLAGTKAAINHTVAGLAARLARSEGAHILIFASADAERTATRLSAAGVAHTGARAAQRPITTTEGTSLAPIKYLEISDGDPAAPNSMLPEGRIGAVEDAPPELLDAQVGLGHPNGAIALSECVICSTDHDLDAIADRYARYLDHTPTVDGRSRSFELGAHRLTITTARDLAARLPGERPSTTPGLSAFTIDVADLSVTTRLLRTRGVELRRAATGDPFIPASAAHGAAIMLRQASTTT</sequence>
<dbReference type="InterPro" id="IPR025870">
    <property type="entry name" value="Glyoxalase-like_dom"/>
</dbReference>
<feature type="domain" description="Glyoxalase-like" evidence="2">
    <location>
        <begin position="8"/>
        <end position="233"/>
    </location>
</feature>